<evidence type="ECO:0000313" key="2">
    <source>
        <dbReference type="EMBL" id="APO73129.1"/>
    </source>
</evidence>
<name>A0A1L5NZ25_RHIET</name>
<gene>
    <name evidence="2" type="ORF">AM571_CH00275</name>
</gene>
<dbReference type="Proteomes" id="UP000185109">
    <property type="component" value="Chromosome"/>
</dbReference>
<dbReference type="AlphaFoldDB" id="A0A1L5NZ25"/>
<evidence type="ECO:0000256" key="1">
    <source>
        <dbReference type="SAM" id="MobiDB-lite"/>
    </source>
</evidence>
<feature type="region of interest" description="Disordered" evidence="1">
    <location>
        <begin position="39"/>
        <end position="60"/>
    </location>
</feature>
<dbReference type="EMBL" id="CP017241">
    <property type="protein sequence ID" value="APO73129.1"/>
    <property type="molecule type" value="Genomic_DNA"/>
</dbReference>
<proteinExistence type="predicted"/>
<feature type="region of interest" description="Disordered" evidence="1">
    <location>
        <begin position="1"/>
        <end position="23"/>
    </location>
</feature>
<evidence type="ECO:0000313" key="3">
    <source>
        <dbReference type="Proteomes" id="UP000185109"/>
    </source>
</evidence>
<protein>
    <submittedName>
        <fullName evidence="2">Uncharacterized protein</fullName>
    </submittedName>
</protein>
<organism evidence="2 3">
    <name type="scientific">Rhizobium etli 8C-3</name>
    <dbReference type="NCBI Taxonomy" id="538025"/>
    <lineage>
        <taxon>Bacteria</taxon>
        <taxon>Pseudomonadati</taxon>
        <taxon>Pseudomonadota</taxon>
        <taxon>Alphaproteobacteria</taxon>
        <taxon>Hyphomicrobiales</taxon>
        <taxon>Rhizobiaceae</taxon>
        <taxon>Rhizobium/Agrobacterium group</taxon>
        <taxon>Rhizobium</taxon>
    </lineage>
</organism>
<sequence>MMATERMAEVLSGEAPAPEKQVTVPLRRGRGRLRRLASRRRSYSFQQQTTNRPWPIGTPMRSSLKHLPEEQQRELARVVVLVGCSSGQKTSTVPPKRSARSAWRNWSEDSGYQLKIGSEDNIACKGIVVESSNQEIVGVVQPDETGDWSQT</sequence>
<reference evidence="2 3" key="1">
    <citation type="submission" date="2016-09" db="EMBL/GenBank/DDBJ databases">
        <title>The complete genome sequences of Rhizobium gallicum, symbiovars gallicum and phaseoli, symbionts associated to common bean (Phaseolus vulgaris).</title>
        <authorList>
            <person name="Bustos P."/>
            <person name="Santamaria R.I."/>
            <person name="Perez-Carrascal O.M."/>
            <person name="Juarez S."/>
            <person name="Lozano L."/>
            <person name="Martinez-Flores I."/>
            <person name="Martinez-Romero E."/>
            <person name="Cevallos M."/>
            <person name="Romero D."/>
            <person name="Davila G."/>
            <person name="Gonzalez V."/>
        </authorList>
    </citation>
    <scope>NUCLEOTIDE SEQUENCE [LARGE SCALE GENOMIC DNA]</scope>
    <source>
        <strain evidence="2 3">8C-3</strain>
    </source>
</reference>
<accession>A0A1L5NZ25</accession>
<feature type="compositionally biased region" description="Polar residues" evidence="1">
    <location>
        <begin position="43"/>
        <end position="52"/>
    </location>
</feature>